<dbReference type="AlphaFoldDB" id="A0A0F8WZF5"/>
<accession>A0A0F8WZF5</accession>
<feature type="non-terminal residue" evidence="1">
    <location>
        <position position="77"/>
    </location>
</feature>
<name>A0A0F8WZF5_9ZZZZ</name>
<gene>
    <name evidence="1" type="ORF">LCGC14_3090650</name>
</gene>
<reference evidence="1" key="1">
    <citation type="journal article" date="2015" name="Nature">
        <title>Complex archaea that bridge the gap between prokaryotes and eukaryotes.</title>
        <authorList>
            <person name="Spang A."/>
            <person name="Saw J.H."/>
            <person name="Jorgensen S.L."/>
            <person name="Zaremba-Niedzwiedzka K."/>
            <person name="Martijn J."/>
            <person name="Lind A.E."/>
            <person name="van Eijk R."/>
            <person name="Schleper C."/>
            <person name="Guy L."/>
            <person name="Ettema T.J."/>
        </authorList>
    </citation>
    <scope>NUCLEOTIDE SEQUENCE</scope>
</reference>
<protein>
    <submittedName>
        <fullName evidence="1">Uncharacterized protein</fullName>
    </submittedName>
</protein>
<proteinExistence type="predicted"/>
<sequence length="77" mass="8839">MDEPVNLAEKRATRDGDCREWTPVDALKTCLREIENGKMNPDILYIAMTERDVEKNEAYYDFIVAGGKKLEIVGLLY</sequence>
<organism evidence="1">
    <name type="scientific">marine sediment metagenome</name>
    <dbReference type="NCBI Taxonomy" id="412755"/>
    <lineage>
        <taxon>unclassified sequences</taxon>
        <taxon>metagenomes</taxon>
        <taxon>ecological metagenomes</taxon>
    </lineage>
</organism>
<dbReference type="EMBL" id="LAZR01066298">
    <property type="protein sequence ID" value="KKK53850.1"/>
    <property type="molecule type" value="Genomic_DNA"/>
</dbReference>
<comment type="caution">
    <text evidence="1">The sequence shown here is derived from an EMBL/GenBank/DDBJ whole genome shotgun (WGS) entry which is preliminary data.</text>
</comment>
<evidence type="ECO:0000313" key="1">
    <source>
        <dbReference type="EMBL" id="KKK53850.1"/>
    </source>
</evidence>